<proteinExistence type="predicted"/>
<evidence type="ECO:0000313" key="7">
    <source>
        <dbReference type="EMBL" id="AUX42310.1"/>
    </source>
</evidence>
<organism evidence="7 8">
    <name type="scientific">Sorangium cellulosum</name>
    <name type="common">Polyangium cellulosum</name>
    <dbReference type="NCBI Taxonomy" id="56"/>
    <lineage>
        <taxon>Bacteria</taxon>
        <taxon>Pseudomonadati</taxon>
        <taxon>Myxococcota</taxon>
        <taxon>Polyangia</taxon>
        <taxon>Polyangiales</taxon>
        <taxon>Polyangiaceae</taxon>
        <taxon>Sorangium</taxon>
    </lineage>
</organism>
<keyword evidence="4" id="KW-0443">Lipid metabolism</keyword>
<dbReference type="InterPro" id="IPR016181">
    <property type="entry name" value="Acyl_CoA_acyltransferase"/>
</dbReference>
<evidence type="ECO:0000256" key="4">
    <source>
        <dbReference type="ARBA" id="ARBA00023098"/>
    </source>
</evidence>
<protein>
    <recommendedName>
        <fullName evidence="9">N-acetyltransferase domain-containing protein</fullName>
    </recommendedName>
</protein>
<feature type="region of interest" description="Disordered" evidence="6">
    <location>
        <begin position="192"/>
        <end position="211"/>
    </location>
</feature>
<dbReference type="EMBL" id="CP012673">
    <property type="protein sequence ID" value="AUX42310.1"/>
    <property type="molecule type" value="Genomic_DNA"/>
</dbReference>
<dbReference type="PANTHER" id="PTHR37323:SF1">
    <property type="entry name" value="L-ORNITHINE N(ALPHA)-ACYLTRANSFERASE"/>
    <property type="match status" value="1"/>
</dbReference>
<evidence type="ECO:0008006" key="9">
    <source>
        <dbReference type="Google" id="ProtNLM"/>
    </source>
</evidence>
<dbReference type="AlphaFoldDB" id="A0A2L0ESR3"/>
<reference evidence="7 8" key="1">
    <citation type="submission" date="2015-09" db="EMBL/GenBank/DDBJ databases">
        <title>Sorangium comparison.</title>
        <authorList>
            <person name="Zaburannyi N."/>
            <person name="Bunk B."/>
            <person name="Overmann J."/>
            <person name="Mueller R."/>
        </authorList>
    </citation>
    <scope>NUCLEOTIDE SEQUENCE [LARGE SCALE GENOMIC DNA]</scope>
    <source>
        <strain evidence="7 8">So ce26</strain>
    </source>
</reference>
<keyword evidence="2" id="KW-0444">Lipid biosynthesis</keyword>
<evidence type="ECO:0000256" key="2">
    <source>
        <dbReference type="ARBA" id="ARBA00022516"/>
    </source>
</evidence>
<evidence type="ECO:0000256" key="1">
    <source>
        <dbReference type="ARBA" id="ARBA00005189"/>
    </source>
</evidence>
<evidence type="ECO:0000313" key="8">
    <source>
        <dbReference type="Proteomes" id="UP000238348"/>
    </source>
</evidence>
<dbReference type="InterPro" id="IPR052351">
    <property type="entry name" value="Ornithine_N-alpha-AT"/>
</dbReference>
<evidence type="ECO:0000256" key="3">
    <source>
        <dbReference type="ARBA" id="ARBA00022679"/>
    </source>
</evidence>
<accession>A0A2L0ESR3</accession>
<evidence type="ECO:0000256" key="6">
    <source>
        <dbReference type="SAM" id="MobiDB-lite"/>
    </source>
</evidence>
<evidence type="ECO:0000256" key="5">
    <source>
        <dbReference type="ARBA" id="ARBA00023315"/>
    </source>
</evidence>
<name>A0A2L0ESR3_SORCE</name>
<comment type="pathway">
    <text evidence="1">Lipid metabolism.</text>
</comment>
<dbReference type="GO" id="GO:0006629">
    <property type="term" value="P:lipid metabolic process"/>
    <property type="evidence" value="ECO:0007669"/>
    <property type="project" value="UniProtKB-KW"/>
</dbReference>
<feature type="compositionally biased region" description="Low complexity" evidence="6">
    <location>
        <begin position="281"/>
        <end position="290"/>
    </location>
</feature>
<dbReference type="SUPFAM" id="SSF55729">
    <property type="entry name" value="Acyl-CoA N-acyltransferases (Nat)"/>
    <property type="match status" value="1"/>
</dbReference>
<dbReference type="PANTHER" id="PTHR37323">
    <property type="entry name" value="GCN5-RELATED N-ACETYLTRANSFERASE"/>
    <property type="match status" value="1"/>
</dbReference>
<dbReference type="OrthoDB" id="1113830at2"/>
<dbReference type="GO" id="GO:0016746">
    <property type="term" value="F:acyltransferase activity"/>
    <property type="evidence" value="ECO:0007669"/>
    <property type="project" value="UniProtKB-KW"/>
</dbReference>
<keyword evidence="3" id="KW-0808">Transferase</keyword>
<feature type="region of interest" description="Disordered" evidence="6">
    <location>
        <begin position="280"/>
        <end position="308"/>
    </location>
</feature>
<sequence>MPVTPAPAALPPRRSGAPVCERGGISVRAVRLADDPEFVEHVAELRSMAFGEGEPWNYGLDLQDRQAIQMVAFDASGPVGALRLCLGDELLAQAGFEGFYMNTGWELDPRSEAFFGTALEYGRFWVVRGHPRTRGIIDALLTSIGAFSSAHPRYQSVFGTVALLDHTPESCRLVVDYLRRYHLPDVRWVRPRRPFEPDTSAPPPPASSLPPRRRAFRLLVQQQRKADPDHPLPALLHLYLRQGAQMLGDVAWDTSGRKLLIPLYVSMATFQDFVARLRGHSGASSPSAEPGPEPDLAGRPWSSDDELL</sequence>
<dbReference type="Proteomes" id="UP000238348">
    <property type="component" value="Chromosome"/>
</dbReference>
<dbReference type="RefSeq" id="WP_104981143.1">
    <property type="nucleotide sequence ID" value="NZ_CP012673.1"/>
</dbReference>
<keyword evidence="5" id="KW-0012">Acyltransferase</keyword>
<gene>
    <name evidence="7" type="ORF">SOCE26_037400</name>
</gene>